<dbReference type="EMBL" id="DSDY01000029">
    <property type="protein sequence ID" value="HDS10149.1"/>
    <property type="molecule type" value="Genomic_DNA"/>
</dbReference>
<dbReference type="PANTHER" id="PTHR43777">
    <property type="entry name" value="MOLYBDENUM COFACTOR CYTIDYLYLTRANSFERASE"/>
    <property type="match status" value="1"/>
</dbReference>
<name>A0A7C1I6S3_9CREN</name>
<sequence length="211" mass="23214">MRGIQAIVLSAGLSTRFPGNKLLFPLGGIPIVARTIRSLVVQEEIEKVIVVTGFMREDVEAAIKRHTEPSLLDSKVIFVYNPMYREGGMSSSIKKGLEMVPRDSDILVMPGDVACISAETIKAVLDYHLSSTSQITVACYKGRHGHPIIFKSMLRNELEAINEATYGLKKVVKNHINEVNCVETSDPGVVLDIDTTSDIEICEDLLMKKGI</sequence>
<evidence type="ECO:0000259" key="1">
    <source>
        <dbReference type="Pfam" id="PF12804"/>
    </source>
</evidence>
<dbReference type="PANTHER" id="PTHR43777:SF1">
    <property type="entry name" value="MOLYBDENUM COFACTOR CYTIDYLYLTRANSFERASE"/>
    <property type="match status" value="1"/>
</dbReference>
<protein>
    <submittedName>
        <fullName evidence="2">Nucleotidyltransferase family protein</fullName>
    </submittedName>
</protein>
<gene>
    <name evidence="2" type="ORF">ENO04_00780</name>
</gene>
<dbReference type="InterPro" id="IPR025877">
    <property type="entry name" value="MobA-like_NTP_Trfase"/>
</dbReference>
<dbReference type="InterPro" id="IPR029044">
    <property type="entry name" value="Nucleotide-diphossugar_trans"/>
</dbReference>
<dbReference type="GO" id="GO:0016779">
    <property type="term" value="F:nucleotidyltransferase activity"/>
    <property type="evidence" value="ECO:0007669"/>
    <property type="project" value="UniProtKB-ARBA"/>
</dbReference>
<reference evidence="2" key="1">
    <citation type="journal article" date="2020" name="mSystems">
        <title>Genome- and Community-Level Interaction Insights into Carbon Utilization and Element Cycling Functions of Hydrothermarchaeota in Hydrothermal Sediment.</title>
        <authorList>
            <person name="Zhou Z."/>
            <person name="Liu Y."/>
            <person name="Xu W."/>
            <person name="Pan J."/>
            <person name="Luo Z.H."/>
            <person name="Li M."/>
        </authorList>
    </citation>
    <scope>NUCLEOTIDE SEQUENCE [LARGE SCALE GENOMIC DNA]</scope>
    <source>
        <strain evidence="2">SpSt-123</strain>
    </source>
</reference>
<comment type="caution">
    <text evidence="2">The sequence shown here is derived from an EMBL/GenBank/DDBJ whole genome shotgun (WGS) entry which is preliminary data.</text>
</comment>
<evidence type="ECO:0000313" key="2">
    <source>
        <dbReference type="EMBL" id="HDS10149.1"/>
    </source>
</evidence>
<dbReference type="Pfam" id="PF12804">
    <property type="entry name" value="NTP_transf_3"/>
    <property type="match status" value="1"/>
</dbReference>
<dbReference type="Gene3D" id="3.90.550.10">
    <property type="entry name" value="Spore Coat Polysaccharide Biosynthesis Protein SpsA, Chain A"/>
    <property type="match status" value="1"/>
</dbReference>
<dbReference type="SUPFAM" id="SSF53448">
    <property type="entry name" value="Nucleotide-diphospho-sugar transferases"/>
    <property type="match status" value="1"/>
</dbReference>
<dbReference type="CDD" id="cd04182">
    <property type="entry name" value="GT_2_like_f"/>
    <property type="match status" value="1"/>
</dbReference>
<accession>A0A7C1I6S3</accession>
<organism evidence="2">
    <name type="scientific">Fervidicoccus fontis</name>
    <dbReference type="NCBI Taxonomy" id="683846"/>
    <lineage>
        <taxon>Archaea</taxon>
        <taxon>Thermoproteota</taxon>
        <taxon>Thermoprotei</taxon>
        <taxon>Fervidicoccales</taxon>
        <taxon>Fervidicoccaceae</taxon>
        <taxon>Fervidicoccus</taxon>
    </lineage>
</organism>
<dbReference type="AlphaFoldDB" id="A0A7C1I6S3"/>
<proteinExistence type="predicted"/>
<feature type="domain" description="MobA-like NTP transferase" evidence="1">
    <location>
        <begin position="6"/>
        <end position="175"/>
    </location>
</feature>
<keyword evidence="2" id="KW-0808">Transferase</keyword>